<gene>
    <name evidence="1" type="ORF">P872_13925</name>
</gene>
<comment type="caution">
    <text evidence="1">The sequence shown here is derived from an EMBL/GenBank/DDBJ whole genome shotgun (WGS) entry which is preliminary data.</text>
</comment>
<dbReference type="EMBL" id="AWXR01000117">
    <property type="protein sequence ID" value="ERM80300.1"/>
    <property type="molecule type" value="Genomic_DNA"/>
</dbReference>
<name>U5BIR7_9BACT</name>
<evidence type="ECO:0000313" key="2">
    <source>
        <dbReference type="Proteomes" id="UP000016843"/>
    </source>
</evidence>
<dbReference type="Proteomes" id="UP000016843">
    <property type="component" value="Unassembled WGS sequence"/>
</dbReference>
<evidence type="ECO:0000313" key="1">
    <source>
        <dbReference type="EMBL" id="ERM80300.1"/>
    </source>
</evidence>
<dbReference type="AlphaFoldDB" id="U5BIR7"/>
<accession>U5BIR7</accession>
<protein>
    <submittedName>
        <fullName evidence="1">Uncharacterized protein</fullName>
    </submittedName>
</protein>
<proteinExistence type="predicted"/>
<keyword evidence="2" id="KW-1185">Reference proteome</keyword>
<organism evidence="1 2">
    <name type="scientific">Rhodonellum psychrophilum GCM71 = DSM 17998</name>
    <dbReference type="NCBI Taxonomy" id="1123057"/>
    <lineage>
        <taxon>Bacteria</taxon>
        <taxon>Pseudomonadati</taxon>
        <taxon>Bacteroidota</taxon>
        <taxon>Cytophagia</taxon>
        <taxon>Cytophagales</taxon>
        <taxon>Cytophagaceae</taxon>
        <taxon>Rhodonellum</taxon>
    </lineage>
</organism>
<reference evidence="1 2" key="1">
    <citation type="journal article" date="2013" name="Genome Announc.">
        <title>Draft Genome Sequence of the Psychrophilic and Alkaliphilic Rhodonellum psychrophilum Strain GCM71T.</title>
        <authorList>
            <person name="Hauptmann A.L."/>
            <person name="Glaring M.A."/>
            <person name="Hallin P.F."/>
            <person name="Prieme A."/>
            <person name="Stougaard P."/>
        </authorList>
    </citation>
    <scope>NUCLEOTIDE SEQUENCE [LARGE SCALE GENOMIC DNA]</scope>
    <source>
        <strain evidence="1 2">GCM71</strain>
    </source>
</reference>
<sequence>MKKIFRKGFGLEKQFVLFEIEILRDKRLLALAEKLY</sequence>